<evidence type="ECO:0000313" key="3">
    <source>
        <dbReference type="EMBL" id="CEQ02607.1"/>
    </source>
</evidence>
<dbReference type="EMBL" id="CEKZ01000003">
    <property type="protein sequence ID" value="CEQ02607.1"/>
    <property type="molecule type" value="Genomic_DNA"/>
</dbReference>
<dbReference type="Proteomes" id="UP000049127">
    <property type="component" value="Unassembled WGS sequence"/>
</dbReference>
<reference evidence="3 4" key="1">
    <citation type="submission" date="2015-01" db="EMBL/GenBank/DDBJ databases">
        <authorList>
            <person name="Aslett A.Martin."/>
            <person name="De Silva Nishadi"/>
        </authorList>
    </citation>
    <scope>NUCLEOTIDE SEQUENCE [LARGE SCALE GENOMIC DNA]</scope>
    <source>
        <strain evidence="3 4">R28058</strain>
    </source>
</reference>
<dbReference type="PROSITE" id="PS50983">
    <property type="entry name" value="FE_B12_PBP"/>
    <property type="match status" value="1"/>
</dbReference>
<comment type="similarity">
    <text evidence="1">Belongs to the bacterial solute-binding protein 8 family.</text>
</comment>
<dbReference type="Pfam" id="PF01497">
    <property type="entry name" value="Peripla_BP_2"/>
    <property type="match status" value="1"/>
</dbReference>
<dbReference type="AlphaFoldDB" id="A0A0C7Q703"/>
<name>A0A0C7Q703_PARSO</name>
<evidence type="ECO:0000256" key="1">
    <source>
        <dbReference type="ARBA" id="ARBA00008814"/>
    </source>
</evidence>
<evidence type="ECO:0000259" key="2">
    <source>
        <dbReference type="PROSITE" id="PS50983"/>
    </source>
</evidence>
<accession>A0A0C7Q703</accession>
<evidence type="ECO:0000313" key="4">
    <source>
        <dbReference type="Proteomes" id="UP000049127"/>
    </source>
</evidence>
<organism evidence="3 4">
    <name type="scientific">Paraclostridium sordellii</name>
    <name type="common">Clostridium sordellii</name>
    <dbReference type="NCBI Taxonomy" id="1505"/>
    <lineage>
        <taxon>Bacteria</taxon>
        <taxon>Bacillati</taxon>
        <taxon>Bacillota</taxon>
        <taxon>Clostridia</taxon>
        <taxon>Peptostreptococcales</taxon>
        <taxon>Peptostreptococcaceae</taxon>
        <taxon>Paraclostridium</taxon>
    </lineage>
</organism>
<dbReference type="RefSeq" id="WP_055334775.1">
    <property type="nucleotide sequence ID" value="NZ_CDNF01000003.1"/>
</dbReference>
<protein>
    <submittedName>
        <fullName evidence="3">Putative iron compound ABC transporter periplasmic iron compound-binding protein</fullName>
    </submittedName>
</protein>
<dbReference type="Gene3D" id="3.40.50.1980">
    <property type="entry name" value="Nitrogenase molybdenum iron protein domain"/>
    <property type="match status" value="2"/>
</dbReference>
<dbReference type="OrthoDB" id="89746at2"/>
<sequence>MKISKKIKVGLLSLVVGLSIVGCTKNDTKKEEAKNTKVESNTEKSDGYYPVTITSHNSKKEEIKVTFKEKPKKVLAVYQDSIETMLALGLEDNMVAAAGLDHKVKDEYKESFKKVKYLDEFTPSKETVTMLQPDLILGWYSLFSDKTIGDVSYWQDKGVNTYMALNSGAVEKKTIQNECDDILNIGKIFNVEDKAKKIVDNINNKVNKIVESEKGKKQQTTLIIELGDGKIRGYGKTTLGGDMVTKLGAKLLNEDGNSLSKEDLVKLNPDSIFVAYMNREDDNKASETKDLVMKDKALQSLNAVKNDRVYPIELGQMYCSGVRTIDGIETFANGLYPNQK</sequence>
<dbReference type="InterPro" id="IPR050902">
    <property type="entry name" value="ABC_Transporter_SBP"/>
</dbReference>
<dbReference type="PANTHER" id="PTHR30535">
    <property type="entry name" value="VITAMIN B12-BINDING PROTEIN"/>
    <property type="match status" value="1"/>
</dbReference>
<feature type="domain" description="Fe/B12 periplasmic-binding" evidence="2">
    <location>
        <begin position="73"/>
        <end position="339"/>
    </location>
</feature>
<dbReference type="InterPro" id="IPR002491">
    <property type="entry name" value="ABC_transptr_periplasmic_BD"/>
</dbReference>
<dbReference type="PANTHER" id="PTHR30535:SF7">
    <property type="entry name" value="IRON(III) DICITRATE-BINDING PROTEIN"/>
    <property type="match status" value="1"/>
</dbReference>
<dbReference type="PROSITE" id="PS51257">
    <property type="entry name" value="PROKAR_LIPOPROTEIN"/>
    <property type="match status" value="1"/>
</dbReference>
<gene>
    <name evidence="3" type="primary">yclQ_2</name>
    <name evidence="3" type="ORF">R28058_03401</name>
</gene>
<dbReference type="SUPFAM" id="SSF53807">
    <property type="entry name" value="Helical backbone' metal receptor"/>
    <property type="match status" value="1"/>
</dbReference>
<proteinExistence type="inferred from homology"/>